<dbReference type="InterPro" id="IPR036259">
    <property type="entry name" value="MFS_trans_sf"/>
</dbReference>
<feature type="transmembrane region" description="Helical" evidence="8">
    <location>
        <begin position="66"/>
        <end position="86"/>
    </location>
</feature>
<keyword evidence="5 8" id="KW-1133">Transmembrane helix</keyword>
<keyword evidence="4 8" id="KW-0812">Transmembrane</keyword>
<evidence type="ECO:0000256" key="3">
    <source>
        <dbReference type="ARBA" id="ARBA00022448"/>
    </source>
</evidence>
<dbReference type="PRINTS" id="PR00171">
    <property type="entry name" value="SUGRTRNSPORT"/>
</dbReference>
<name>A0A261EPE9_9BIFI</name>
<dbReference type="GO" id="GO:0022857">
    <property type="term" value="F:transmembrane transporter activity"/>
    <property type="evidence" value="ECO:0007669"/>
    <property type="project" value="InterPro"/>
</dbReference>
<feature type="transmembrane region" description="Helical" evidence="8">
    <location>
        <begin position="278"/>
        <end position="300"/>
    </location>
</feature>
<evidence type="ECO:0000259" key="9">
    <source>
        <dbReference type="PROSITE" id="PS50850"/>
    </source>
</evidence>
<evidence type="ECO:0000256" key="4">
    <source>
        <dbReference type="ARBA" id="ARBA00022692"/>
    </source>
</evidence>
<dbReference type="OrthoDB" id="4008739at2"/>
<evidence type="ECO:0000256" key="8">
    <source>
        <dbReference type="SAM" id="Phobius"/>
    </source>
</evidence>
<dbReference type="Gene3D" id="1.20.1250.20">
    <property type="entry name" value="MFS general substrate transporter like domains"/>
    <property type="match status" value="1"/>
</dbReference>
<reference evidence="10 11" key="1">
    <citation type="journal article" date="2017" name="BMC Genomics">
        <title>Comparative genomic and phylogenomic analyses of the Bifidobacteriaceae family.</title>
        <authorList>
            <person name="Lugli G.A."/>
            <person name="Milani C."/>
            <person name="Turroni F."/>
            <person name="Duranti S."/>
            <person name="Mancabelli L."/>
            <person name="Mangifesta M."/>
            <person name="Ferrario C."/>
            <person name="Modesto M."/>
            <person name="Mattarelli P."/>
            <person name="Jiri K."/>
            <person name="van Sinderen D."/>
            <person name="Ventura M."/>
        </authorList>
    </citation>
    <scope>NUCLEOTIDE SEQUENCE [LARGE SCALE GENOMIC DNA]</scope>
    <source>
        <strain evidence="10 11">DSM 22924</strain>
    </source>
</reference>
<dbReference type="GO" id="GO:0005886">
    <property type="term" value="C:plasma membrane"/>
    <property type="evidence" value="ECO:0007669"/>
    <property type="project" value="UniProtKB-SubCell"/>
</dbReference>
<dbReference type="EMBL" id="MWWS01000009">
    <property type="protein sequence ID" value="OZG48730.1"/>
    <property type="molecule type" value="Genomic_DNA"/>
</dbReference>
<protein>
    <submittedName>
        <fullName evidence="10">MFS transporter</fullName>
    </submittedName>
</protein>
<dbReference type="PROSITE" id="PS00216">
    <property type="entry name" value="SUGAR_TRANSPORT_1"/>
    <property type="match status" value="1"/>
</dbReference>
<gene>
    <name evidence="10" type="ORF">BOCO_1426</name>
</gene>
<dbReference type="InterPro" id="IPR003663">
    <property type="entry name" value="Sugar/inositol_transpt"/>
</dbReference>
<evidence type="ECO:0000313" key="11">
    <source>
        <dbReference type="Proteomes" id="UP000216004"/>
    </source>
</evidence>
<sequence>MSHNIEKPSSRNDVVEVINPTVRRRIIMVCLAGATGGLLFGYDTSVINGAVDSIAGTKSGYGLNNFMSGISVSAALLGCVLGAWFAGRLADKFGRVKIMLVAALLFIFSSIGSGYAPEIWTFLIARIIGGVGVGFASVVGPAYIAEVSPTTMRGFLTSFQQFAVGIGMLASVLVNNLLAKSSGSADTIFWLGLPTWRWMLLMMLIPAVIMLVVCRNLPESPRYLVMKGRDEEAANLLTSLNGVENPQAKIQQIRQSVGAETTPRLGDLKGKTFGLKKVVWVAIAVAVFQQFNGVNIILYYDSSLWRSLGFSEQQALDISVIRSVVAFVPMIISMLLIDRIGRKKLLAFGSGGMAIFLFVASIGFHHSIATSTGVSLTGIWVPITLIAVYLFYFIFCGTWGPAMWVVIGEIFPNNIRAMGVAVATACNWIGNFIVSTSFPWLRDGIGTGNVYMLYAIFAALSYIFVLKALPETNGVELEDMKAE</sequence>
<keyword evidence="6 8" id="KW-0472">Membrane</keyword>
<dbReference type="SUPFAM" id="SSF103473">
    <property type="entry name" value="MFS general substrate transporter"/>
    <property type="match status" value="1"/>
</dbReference>
<feature type="transmembrane region" description="Helical" evidence="8">
    <location>
        <begin position="122"/>
        <end position="144"/>
    </location>
</feature>
<evidence type="ECO:0000313" key="10">
    <source>
        <dbReference type="EMBL" id="OZG48730.1"/>
    </source>
</evidence>
<dbReference type="PANTHER" id="PTHR48020:SF12">
    <property type="entry name" value="PROTON MYO-INOSITOL COTRANSPORTER"/>
    <property type="match status" value="1"/>
</dbReference>
<feature type="transmembrane region" description="Helical" evidence="8">
    <location>
        <begin position="26"/>
        <end position="46"/>
    </location>
</feature>
<dbReference type="PANTHER" id="PTHR48020">
    <property type="entry name" value="PROTON MYO-INOSITOL COTRANSPORTER"/>
    <property type="match status" value="1"/>
</dbReference>
<feature type="transmembrane region" description="Helical" evidence="8">
    <location>
        <begin position="379"/>
        <end position="407"/>
    </location>
</feature>
<keyword evidence="3 7" id="KW-0813">Transport</keyword>
<dbReference type="Pfam" id="PF00083">
    <property type="entry name" value="Sugar_tr"/>
    <property type="match status" value="1"/>
</dbReference>
<dbReference type="PROSITE" id="PS00217">
    <property type="entry name" value="SUGAR_TRANSPORT_2"/>
    <property type="match status" value="1"/>
</dbReference>
<comment type="similarity">
    <text evidence="2 7">Belongs to the major facilitator superfamily. Sugar transporter (TC 2.A.1.1) family.</text>
</comment>
<dbReference type="InterPro" id="IPR050814">
    <property type="entry name" value="Myo-inositol_Transporter"/>
</dbReference>
<dbReference type="InterPro" id="IPR005829">
    <property type="entry name" value="Sugar_transporter_CS"/>
</dbReference>
<comment type="caution">
    <text evidence="10">The sequence shown here is derived from an EMBL/GenBank/DDBJ whole genome shotgun (WGS) entry which is preliminary data.</text>
</comment>
<feature type="transmembrane region" description="Helical" evidence="8">
    <location>
        <begin position="156"/>
        <end position="178"/>
    </location>
</feature>
<feature type="transmembrane region" description="Helical" evidence="8">
    <location>
        <begin position="419"/>
        <end position="438"/>
    </location>
</feature>
<feature type="transmembrane region" description="Helical" evidence="8">
    <location>
        <begin position="345"/>
        <end position="367"/>
    </location>
</feature>
<evidence type="ECO:0000256" key="6">
    <source>
        <dbReference type="ARBA" id="ARBA00023136"/>
    </source>
</evidence>
<evidence type="ECO:0000256" key="5">
    <source>
        <dbReference type="ARBA" id="ARBA00022989"/>
    </source>
</evidence>
<feature type="transmembrane region" description="Helical" evidence="8">
    <location>
        <begin position="198"/>
        <end position="217"/>
    </location>
</feature>
<evidence type="ECO:0000256" key="2">
    <source>
        <dbReference type="ARBA" id="ARBA00010992"/>
    </source>
</evidence>
<dbReference type="NCBIfam" id="TIGR00879">
    <property type="entry name" value="SP"/>
    <property type="match status" value="1"/>
</dbReference>
<dbReference type="PROSITE" id="PS50850">
    <property type="entry name" value="MFS"/>
    <property type="match status" value="1"/>
</dbReference>
<evidence type="ECO:0000256" key="7">
    <source>
        <dbReference type="RuleBase" id="RU003346"/>
    </source>
</evidence>
<organism evidence="10 11">
    <name type="scientific">Bombiscardovia coagulans</name>
    <dbReference type="NCBI Taxonomy" id="686666"/>
    <lineage>
        <taxon>Bacteria</taxon>
        <taxon>Bacillati</taxon>
        <taxon>Actinomycetota</taxon>
        <taxon>Actinomycetes</taxon>
        <taxon>Bifidobacteriales</taxon>
        <taxon>Bifidobacteriaceae</taxon>
        <taxon>Bombiscardovia</taxon>
    </lineage>
</organism>
<dbReference type="RefSeq" id="WP_094723658.1">
    <property type="nucleotide sequence ID" value="NZ_MWWS01000009.1"/>
</dbReference>
<dbReference type="InterPro" id="IPR020846">
    <property type="entry name" value="MFS_dom"/>
</dbReference>
<feature type="transmembrane region" description="Helical" evidence="8">
    <location>
        <begin position="320"/>
        <end position="338"/>
    </location>
</feature>
<feature type="transmembrane region" description="Helical" evidence="8">
    <location>
        <begin position="98"/>
        <end position="116"/>
    </location>
</feature>
<keyword evidence="11" id="KW-1185">Reference proteome</keyword>
<feature type="transmembrane region" description="Helical" evidence="8">
    <location>
        <begin position="450"/>
        <end position="469"/>
    </location>
</feature>
<dbReference type="InterPro" id="IPR005828">
    <property type="entry name" value="MFS_sugar_transport-like"/>
</dbReference>
<dbReference type="AlphaFoldDB" id="A0A261EPE9"/>
<evidence type="ECO:0000256" key="1">
    <source>
        <dbReference type="ARBA" id="ARBA00004651"/>
    </source>
</evidence>
<feature type="domain" description="Major facilitator superfamily (MFS) profile" evidence="9">
    <location>
        <begin position="29"/>
        <end position="473"/>
    </location>
</feature>
<dbReference type="Proteomes" id="UP000216004">
    <property type="component" value="Unassembled WGS sequence"/>
</dbReference>
<accession>A0A261EPE9</accession>
<comment type="subcellular location">
    <subcellularLocation>
        <location evidence="1">Cell membrane</location>
        <topology evidence="1">Multi-pass membrane protein</topology>
    </subcellularLocation>
</comment>
<proteinExistence type="inferred from homology"/>